<evidence type="ECO:0000256" key="8">
    <source>
        <dbReference type="SAM" id="Phobius"/>
    </source>
</evidence>
<keyword evidence="2 8" id="KW-0812">Transmembrane</keyword>
<comment type="subcellular location">
    <subcellularLocation>
        <location evidence="1">Membrane</location>
        <topology evidence="1">Multi-pass membrane protein</topology>
    </subcellularLocation>
</comment>
<sequence length="94" mass="10653">MYLVAVLGNLLIILTIIFDFKLHTPMYFFLSTFSLADNCFISTTVPKMITNILIHSRVISYAVCLTQMSLLLVFACMDDMLLAVMAFDRFVAIC</sequence>
<dbReference type="Pfam" id="PF13853">
    <property type="entry name" value="7tm_4"/>
    <property type="match status" value="1"/>
</dbReference>
<dbReference type="EMBL" id="KN121465">
    <property type="protein sequence ID" value="KFO36353.1"/>
    <property type="molecule type" value="Genomic_DNA"/>
</dbReference>
<evidence type="ECO:0000256" key="3">
    <source>
        <dbReference type="ARBA" id="ARBA00022989"/>
    </source>
</evidence>
<dbReference type="eggNOG" id="ENOG502T9MT">
    <property type="taxonomic scope" value="Eukaryota"/>
</dbReference>
<dbReference type="Proteomes" id="UP000028990">
    <property type="component" value="Unassembled WGS sequence"/>
</dbReference>
<gene>
    <name evidence="10" type="ORF">H920_02237</name>
</gene>
<dbReference type="PROSITE" id="PS50262">
    <property type="entry name" value="G_PROTEIN_RECEP_F1_2"/>
    <property type="match status" value="1"/>
</dbReference>
<evidence type="ECO:0000256" key="1">
    <source>
        <dbReference type="ARBA" id="ARBA00004141"/>
    </source>
</evidence>
<keyword evidence="3 8" id="KW-1133">Transmembrane helix</keyword>
<dbReference type="GO" id="GO:0004984">
    <property type="term" value="F:olfactory receptor activity"/>
    <property type="evidence" value="ECO:0007669"/>
    <property type="project" value="InterPro"/>
</dbReference>
<feature type="domain" description="G-protein coupled receptors family 1 profile" evidence="9">
    <location>
        <begin position="8"/>
        <end position="94"/>
    </location>
</feature>
<evidence type="ECO:0000313" key="11">
    <source>
        <dbReference type="Proteomes" id="UP000028990"/>
    </source>
</evidence>
<keyword evidence="6 10" id="KW-0675">Receptor</keyword>
<dbReference type="GO" id="GO:0004930">
    <property type="term" value="F:G protein-coupled receptor activity"/>
    <property type="evidence" value="ECO:0007669"/>
    <property type="project" value="UniProtKB-KW"/>
</dbReference>
<dbReference type="STRING" id="885580.ENSFDAP00000014748"/>
<name>A0A091E0X6_FUKDA</name>
<evidence type="ECO:0000313" key="10">
    <source>
        <dbReference type="EMBL" id="KFO36353.1"/>
    </source>
</evidence>
<keyword evidence="7" id="KW-0807">Transducer</keyword>
<accession>A0A091E0X6</accession>
<organism evidence="10 11">
    <name type="scientific">Fukomys damarensis</name>
    <name type="common">Damaraland mole rat</name>
    <name type="synonym">Cryptomys damarensis</name>
    <dbReference type="NCBI Taxonomy" id="885580"/>
    <lineage>
        <taxon>Eukaryota</taxon>
        <taxon>Metazoa</taxon>
        <taxon>Chordata</taxon>
        <taxon>Craniata</taxon>
        <taxon>Vertebrata</taxon>
        <taxon>Euteleostomi</taxon>
        <taxon>Mammalia</taxon>
        <taxon>Eutheria</taxon>
        <taxon>Euarchontoglires</taxon>
        <taxon>Glires</taxon>
        <taxon>Rodentia</taxon>
        <taxon>Hystricomorpha</taxon>
        <taxon>Bathyergidae</taxon>
        <taxon>Fukomys</taxon>
    </lineage>
</organism>
<feature type="transmembrane region" description="Helical" evidence="8">
    <location>
        <begin position="52"/>
        <end position="75"/>
    </location>
</feature>
<dbReference type="GO" id="GO:0016020">
    <property type="term" value="C:membrane"/>
    <property type="evidence" value="ECO:0007669"/>
    <property type="project" value="UniProtKB-SubCell"/>
</dbReference>
<keyword evidence="4" id="KW-0297">G-protein coupled receptor</keyword>
<protein>
    <submittedName>
        <fullName evidence="10">Olfactory receptor 7E24</fullName>
    </submittedName>
</protein>
<proteinExistence type="predicted"/>
<reference evidence="10 11" key="1">
    <citation type="submission" date="2013-11" db="EMBL/GenBank/DDBJ databases">
        <title>The Damaraland mole rat (Fukomys damarensis) genome and evolution of African mole rats.</title>
        <authorList>
            <person name="Gladyshev V.N."/>
            <person name="Fang X."/>
        </authorList>
    </citation>
    <scope>NUCLEOTIDE SEQUENCE [LARGE SCALE GENOMIC DNA]</scope>
    <source>
        <tissue evidence="10">Liver</tissue>
    </source>
</reference>
<evidence type="ECO:0000256" key="5">
    <source>
        <dbReference type="ARBA" id="ARBA00023136"/>
    </source>
</evidence>
<dbReference type="InterPro" id="IPR000725">
    <property type="entry name" value="Olfact_rcpt"/>
</dbReference>
<evidence type="ECO:0000256" key="6">
    <source>
        <dbReference type="ARBA" id="ARBA00023170"/>
    </source>
</evidence>
<evidence type="ECO:0000259" key="9">
    <source>
        <dbReference type="PROSITE" id="PS50262"/>
    </source>
</evidence>
<evidence type="ECO:0000256" key="4">
    <source>
        <dbReference type="ARBA" id="ARBA00023040"/>
    </source>
</evidence>
<dbReference type="SUPFAM" id="SSF81321">
    <property type="entry name" value="Family A G protein-coupled receptor-like"/>
    <property type="match status" value="1"/>
</dbReference>
<keyword evidence="11" id="KW-1185">Reference proteome</keyword>
<evidence type="ECO:0000256" key="2">
    <source>
        <dbReference type="ARBA" id="ARBA00022692"/>
    </source>
</evidence>
<dbReference type="InterPro" id="IPR017452">
    <property type="entry name" value="GPCR_Rhodpsn_7TM"/>
</dbReference>
<dbReference type="Gene3D" id="1.20.1070.10">
    <property type="entry name" value="Rhodopsin 7-helix transmembrane proteins"/>
    <property type="match status" value="1"/>
</dbReference>
<evidence type="ECO:0000256" key="7">
    <source>
        <dbReference type="ARBA" id="ARBA00023224"/>
    </source>
</evidence>
<keyword evidence="5 8" id="KW-0472">Membrane</keyword>
<dbReference type="AlphaFoldDB" id="A0A091E0X6"/>
<dbReference type="PANTHER" id="PTHR48001">
    <property type="entry name" value="OLFACTORY RECEPTOR"/>
    <property type="match status" value="1"/>
</dbReference>